<dbReference type="Proteomes" id="UP000521017">
    <property type="component" value="Unassembled WGS sequence"/>
</dbReference>
<protein>
    <recommendedName>
        <fullName evidence="4">DUF3829 domain-containing protein</fullName>
    </recommendedName>
</protein>
<feature type="signal peptide" evidence="1">
    <location>
        <begin position="1"/>
        <end position="19"/>
    </location>
</feature>
<reference evidence="2 3" key="1">
    <citation type="submission" date="2020-08" db="EMBL/GenBank/DDBJ databases">
        <title>Genomic Encyclopedia of Type Strains, Phase IV (KMG-V): Genome sequencing to study the core and pangenomes of soil and plant-associated prokaryotes.</title>
        <authorList>
            <person name="Whitman W."/>
        </authorList>
    </citation>
    <scope>NUCLEOTIDE SEQUENCE [LARGE SCALE GENOMIC DNA]</scope>
    <source>
        <strain evidence="2 3">M2T3</strain>
    </source>
</reference>
<dbReference type="AlphaFoldDB" id="A0A7X0J883"/>
<sequence>MKIKLINILLMLLALSGFAQTPESELSDSLVENKQVVLNKYIPIVNGDLKYSAYQIPVDIFVRKINDFKAVMNAQIDSEKRQSLKNLKREDVEFYTYNILRNYRVNYGRDSLRNEKYLNYYKDSLNTPGGNERFKSLCRLIFSKVMTFDEGKRLDSLLSKSTDHNQGALFKMSASYRKWLSDYLHGVQLKKCLTGKNVGDYSNLGMLKVISAEISDPFIREYQLYIYTRHVIMDAKNSKAIDSAYNDFMGVATKLMYKADIQNIYSNYIDMISHTLAPEFSYTDGRQVSLKLRQELDQLLK</sequence>
<evidence type="ECO:0008006" key="4">
    <source>
        <dbReference type="Google" id="ProtNLM"/>
    </source>
</evidence>
<name>A0A7X0J883_9SPHI</name>
<proteinExistence type="predicted"/>
<comment type="caution">
    <text evidence="2">The sequence shown here is derived from an EMBL/GenBank/DDBJ whole genome shotgun (WGS) entry which is preliminary data.</text>
</comment>
<evidence type="ECO:0000313" key="3">
    <source>
        <dbReference type="Proteomes" id="UP000521017"/>
    </source>
</evidence>
<organism evidence="2 3">
    <name type="scientific">Pedobacter cryoconitis</name>
    <dbReference type="NCBI Taxonomy" id="188932"/>
    <lineage>
        <taxon>Bacteria</taxon>
        <taxon>Pseudomonadati</taxon>
        <taxon>Bacteroidota</taxon>
        <taxon>Sphingobacteriia</taxon>
        <taxon>Sphingobacteriales</taxon>
        <taxon>Sphingobacteriaceae</taxon>
        <taxon>Pedobacter</taxon>
    </lineage>
</organism>
<evidence type="ECO:0000256" key="1">
    <source>
        <dbReference type="SAM" id="SignalP"/>
    </source>
</evidence>
<feature type="chain" id="PRO_5031117414" description="DUF3829 domain-containing protein" evidence="1">
    <location>
        <begin position="20"/>
        <end position="301"/>
    </location>
</feature>
<keyword evidence="1" id="KW-0732">Signal</keyword>
<accession>A0A7X0J883</accession>
<dbReference type="EMBL" id="JACHCC010000017">
    <property type="protein sequence ID" value="MBB6502896.1"/>
    <property type="molecule type" value="Genomic_DNA"/>
</dbReference>
<gene>
    <name evidence="2" type="ORF">HDF25_005081</name>
</gene>
<dbReference type="RefSeq" id="WP_184629143.1">
    <property type="nucleotide sequence ID" value="NZ_JACHCC010000017.1"/>
</dbReference>
<evidence type="ECO:0000313" key="2">
    <source>
        <dbReference type="EMBL" id="MBB6502896.1"/>
    </source>
</evidence>